<gene>
    <name evidence="2" type="ORF">VTJ49DRAFT_1733</name>
</gene>
<evidence type="ECO:0000313" key="2">
    <source>
        <dbReference type="EMBL" id="KAL1839215.1"/>
    </source>
</evidence>
<feature type="region of interest" description="Disordered" evidence="1">
    <location>
        <begin position="85"/>
        <end position="114"/>
    </location>
</feature>
<feature type="compositionally biased region" description="Low complexity" evidence="1">
    <location>
        <begin position="1"/>
        <end position="23"/>
    </location>
</feature>
<reference evidence="2 3" key="1">
    <citation type="journal article" date="2024" name="Commun. Biol.">
        <title>Comparative genomic analysis of thermophilic fungi reveals convergent evolutionary adaptations and gene losses.</title>
        <authorList>
            <person name="Steindorff A.S."/>
            <person name="Aguilar-Pontes M.V."/>
            <person name="Robinson A.J."/>
            <person name="Andreopoulos B."/>
            <person name="LaButti K."/>
            <person name="Kuo A."/>
            <person name="Mondo S."/>
            <person name="Riley R."/>
            <person name="Otillar R."/>
            <person name="Haridas S."/>
            <person name="Lipzen A."/>
            <person name="Grimwood J."/>
            <person name="Schmutz J."/>
            <person name="Clum A."/>
            <person name="Reid I.D."/>
            <person name="Moisan M.C."/>
            <person name="Butler G."/>
            <person name="Nguyen T.T.M."/>
            <person name="Dewar K."/>
            <person name="Conant G."/>
            <person name="Drula E."/>
            <person name="Henrissat B."/>
            <person name="Hansel C."/>
            <person name="Singer S."/>
            <person name="Hutchinson M.I."/>
            <person name="de Vries R.P."/>
            <person name="Natvig D.O."/>
            <person name="Powell A.J."/>
            <person name="Tsang A."/>
            <person name="Grigoriev I.V."/>
        </authorList>
    </citation>
    <scope>NUCLEOTIDE SEQUENCE [LARGE SCALE GENOMIC DNA]</scope>
    <source>
        <strain evidence="2 3">CBS 620.91</strain>
    </source>
</reference>
<feature type="region of interest" description="Disordered" evidence="1">
    <location>
        <begin position="170"/>
        <end position="258"/>
    </location>
</feature>
<dbReference type="Proteomes" id="UP001583172">
    <property type="component" value="Unassembled WGS sequence"/>
</dbReference>
<keyword evidence="3" id="KW-1185">Reference proteome</keyword>
<feature type="compositionally biased region" description="Basic and acidic residues" evidence="1">
    <location>
        <begin position="222"/>
        <end position="234"/>
    </location>
</feature>
<feature type="compositionally biased region" description="Polar residues" evidence="1">
    <location>
        <begin position="24"/>
        <end position="36"/>
    </location>
</feature>
<feature type="region of interest" description="Disordered" evidence="1">
    <location>
        <begin position="1"/>
        <end position="59"/>
    </location>
</feature>
<sequence>MGRSQSSRSPSSGSESGNSFNSGTTAVNPSSITESGQDAPLKPDWHRSGMPYPPAMMPTPHEAWILEDIEFRRKKWHLDPNHRVAKVRASSPSPEALTSSIPVPKQSAARAKNYAKDATTEAEEAYFATIAEDEAVRIALRQSRREYEDMMRRQREAEDEAKWVAHVTALASEKQRRQAEEEDRTRFRRRREEKEKPAAGREVQGEGYMFPGEGAVPWWKQSPEDAVARSDSDNNKTYAARVLHQQKERERELKAERECELKAEKERELKEAKKRELRAERERQEAARRAQDMEEAAIARAVQESIISEEARKAAARDAREKKAIELELKRMRLEQEVRAMEDKIRRKEAARFFVMAPFYPPMVDGPFFDDGGRWRYYPFPAGSARGIHGSDRRTDGTRQRRSSSSMGNIPTSPQTASGEDDTHATYADSFPTLRADKTNRRWSQKTMQRRETVVHWEDGYDRYKERTTSKTTTKHIP</sequence>
<feature type="compositionally biased region" description="Polar residues" evidence="1">
    <location>
        <begin position="403"/>
        <end position="418"/>
    </location>
</feature>
<evidence type="ECO:0000256" key="1">
    <source>
        <dbReference type="SAM" id="MobiDB-lite"/>
    </source>
</evidence>
<dbReference type="EMBL" id="JAZGSY010000169">
    <property type="protein sequence ID" value="KAL1839215.1"/>
    <property type="molecule type" value="Genomic_DNA"/>
</dbReference>
<feature type="compositionally biased region" description="Basic and acidic residues" evidence="1">
    <location>
        <begin position="173"/>
        <end position="199"/>
    </location>
</feature>
<accession>A0ABR3VC57</accession>
<protein>
    <recommendedName>
        <fullName evidence="4">Trichoplein multi-domain protein</fullName>
    </recommendedName>
</protein>
<evidence type="ECO:0008006" key="4">
    <source>
        <dbReference type="Google" id="ProtNLM"/>
    </source>
</evidence>
<feature type="region of interest" description="Disordered" evidence="1">
    <location>
        <begin position="386"/>
        <end position="478"/>
    </location>
</feature>
<name>A0ABR3VC57_HUMIN</name>
<proteinExistence type="predicted"/>
<organism evidence="2 3">
    <name type="scientific">Humicola insolens</name>
    <name type="common">Soft-rot fungus</name>
    <dbReference type="NCBI Taxonomy" id="85995"/>
    <lineage>
        <taxon>Eukaryota</taxon>
        <taxon>Fungi</taxon>
        <taxon>Dikarya</taxon>
        <taxon>Ascomycota</taxon>
        <taxon>Pezizomycotina</taxon>
        <taxon>Sordariomycetes</taxon>
        <taxon>Sordariomycetidae</taxon>
        <taxon>Sordariales</taxon>
        <taxon>Chaetomiaceae</taxon>
        <taxon>Mycothermus</taxon>
    </lineage>
</organism>
<comment type="caution">
    <text evidence="2">The sequence shown here is derived from an EMBL/GenBank/DDBJ whole genome shotgun (WGS) entry which is preliminary data.</text>
</comment>
<feature type="compositionally biased region" description="Basic and acidic residues" evidence="1">
    <location>
        <begin position="245"/>
        <end position="258"/>
    </location>
</feature>
<feature type="compositionally biased region" description="Basic and acidic residues" evidence="1">
    <location>
        <begin position="389"/>
        <end position="399"/>
    </location>
</feature>
<feature type="compositionally biased region" description="Basic and acidic residues" evidence="1">
    <location>
        <begin position="449"/>
        <end position="469"/>
    </location>
</feature>
<feature type="compositionally biased region" description="Polar residues" evidence="1">
    <location>
        <begin position="90"/>
        <end position="101"/>
    </location>
</feature>
<evidence type="ECO:0000313" key="3">
    <source>
        <dbReference type="Proteomes" id="UP001583172"/>
    </source>
</evidence>